<evidence type="ECO:0000256" key="1">
    <source>
        <dbReference type="SAM" id="MobiDB-lite"/>
    </source>
</evidence>
<dbReference type="AlphaFoldDB" id="A0A381XPG7"/>
<organism evidence="2">
    <name type="scientific">marine metagenome</name>
    <dbReference type="NCBI Taxonomy" id="408172"/>
    <lineage>
        <taxon>unclassified sequences</taxon>
        <taxon>metagenomes</taxon>
        <taxon>ecological metagenomes</taxon>
    </lineage>
</organism>
<proteinExistence type="predicted"/>
<protein>
    <submittedName>
        <fullName evidence="2">Uncharacterized protein</fullName>
    </submittedName>
</protein>
<feature type="non-terminal residue" evidence="2">
    <location>
        <position position="38"/>
    </location>
</feature>
<evidence type="ECO:0000313" key="2">
    <source>
        <dbReference type="EMBL" id="SVA66550.1"/>
    </source>
</evidence>
<feature type="region of interest" description="Disordered" evidence="1">
    <location>
        <begin position="19"/>
        <end position="38"/>
    </location>
</feature>
<feature type="non-terminal residue" evidence="2">
    <location>
        <position position="1"/>
    </location>
</feature>
<sequence length="38" mass="4155">VSAFDRKPTLIFLSKSGHKESNKHLTDSKKIQASVAQG</sequence>
<name>A0A381XPG7_9ZZZZ</name>
<dbReference type="EMBL" id="UINC01015883">
    <property type="protein sequence ID" value="SVA66550.1"/>
    <property type="molecule type" value="Genomic_DNA"/>
</dbReference>
<gene>
    <name evidence="2" type="ORF">METZ01_LOCUS119404</name>
</gene>
<feature type="compositionally biased region" description="Basic and acidic residues" evidence="1">
    <location>
        <begin position="19"/>
        <end position="30"/>
    </location>
</feature>
<accession>A0A381XPG7</accession>
<reference evidence="2" key="1">
    <citation type="submission" date="2018-05" db="EMBL/GenBank/DDBJ databases">
        <authorList>
            <person name="Lanie J.A."/>
            <person name="Ng W.-L."/>
            <person name="Kazmierczak K.M."/>
            <person name="Andrzejewski T.M."/>
            <person name="Davidsen T.M."/>
            <person name="Wayne K.J."/>
            <person name="Tettelin H."/>
            <person name="Glass J.I."/>
            <person name="Rusch D."/>
            <person name="Podicherti R."/>
            <person name="Tsui H.-C.T."/>
            <person name="Winkler M.E."/>
        </authorList>
    </citation>
    <scope>NUCLEOTIDE SEQUENCE</scope>
</reference>